<dbReference type="InterPro" id="IPR003593">
    <property type="entry name" value="AAA+_ATPase"/>
</dbReference>
<dbReference type="GO" id="GO:0004176">
    <property type="term" value="F:ATP-dependent peptidase activity"/>
    <property type="evidence" value="ECO:0007669"/>
    <property type="project" value="InterPro"/>
</dbReference>
<dbReference type="SUPFAM" id="SSF52540">
    <property type="entry name" value="P-loop containing nucleoside triphosphate hydrolases"/>
    <property type="match status" value="1"/>
</dbReference>
<dbReference type="Pfam" id="PF00004">
    <property type="entry name" value="AAA"/>
    <property type="match status" value="1"/>
</dbReference>
<protein>
    <recommendedName>
        <fullName evidence="1">AAA+ ATPase domain-containing protein</fullName>
    </recommendedName>
</protein>
<reference evidence="2 3" key="1">
    <citation type="submission" date="2016-03" db="EMBL/GenBank/DDBJ databases">
        <title>Genome sequencing of Devosia sp. S37.</title>
        <authorList>
            <person name="Mohd Nor M."/>
        </authorList>
    </citation>
    <scope>NUCLEOTIDE SEQUENCE [LARGE SCALE GENOMIC DNA]</scope>
    <source>
        <strain evidence="2 3">S37</strain>
    </source>
</reference>
<sequence>MSDDIRIDARSWCEHMLSNAADLRAYQSMVRAAGCAVNFGRALRALRASVSLQTIKPVELAARSVQDDDAVTRMLVYRSCLRDEQARRELSLIAGDEHYRDSAFTQAQRHCVALGLLHSYSRPSMRDYHAWGRDWLSKRAAALEDLRLAAVEAETAAKAKVAEPVDQSRLEVLAAVRGVDPADEDFIRAVLEDRVEFWSPNVREIVVVPAFPEGGTSHRKDLQKGWAGMDGQALPVVLRGDVAAHREALVDRWPHAADVIDVVLGDLALREEVKFRPTLFVGPPGSGKSSLARAICDQIGLPNDLYNLAGMADSSLVGTSAQWSTARECVPLQVIKRAKSASVAVVWDEVEKASTGSQNGSPLDAMLPLLEADQAKRFRDLALEAEVNLSFVSHFATANSLDGIPAPLRDRMRILVMPEPTWAHLGVLSRQIVDRIARERGVDRRWFADLAEDEMDLVRQAWPGGSLRQLTRIITTLVDGRELIMGRC</sequence>
<dbReference type="GO" id="GO:0004252">
    <property type="term" value="F:serine-type endopeptidase activity"/>
    <property type="evidence" value="ECO:0007669"/>
    <property type="project" value="InterPro"/>
</dbReference>
<dbReference type="Proteomes" id="UP000078389">
    <property type="component" value="Unassembled WGS sequence"/>
</dbReference>
<feature type="domain" description="AAA+ ATPase" evidence="1">
    <location>
        <begin position="274"/>
        <end position="421"/>
    </location>
</feature>
<dbReference type="AlphaFoldDB" id="A0A178HTQ4"/>
<dbReference type="SMART" id="SM00382">
    <property type="entry name" value="AAA"/>
    <property type="match status" value="1"/>
</dbReference>
<accession>A0A178HTQ4</accession>
<keyword evidence="3" id="KW-1185">Reference proteome</keyword>
<comment type="caution">
    <text evidence="2">The sequence shown here is derived from an EMBL/GenBank/DDBJ whole genome shotgun (WGS) entry which is preliminary data.</text>
</comment>
<dbReference type="InterPro" id="IPR027065">
    <property type="entry name" value="Lon_Prtase"/>
</dbReference>
<dbReference type="PANTHER" id="PTHR43718:SF2">
    <property type="entry name" value="LON PROTEASE HOMOLOG, MITOCHONDRIAL"/>
    <property type="match status" value="1"/>
</dbReference>
<name>A0A178HTQ4_9HYPH</name>
<dbReference type="Gene3D" id="3.40.50.300">
    <property type="entry name" value="P-loop containing nucleotide triphosphate hydrolases"/>
    <property type="match status" value="1"/>
</dbReference>
<dbReference type="STRING" id="1770058.A3840_13640"/>
<dbReference type="GO" id="GO:0016887">
    <property type="term" value="F:ATP hydrolysis activity"/>
    <property type="evidence" value="ECO:0007669"/>
    <property type="project" value="InterPro"/>
</dbReference>
<evidence type="ECO:0000259" key="1">
    <source>
        <dbReference type="SMART" id="SM00382"/>
    </source>
</evidence>
<dbReference type="EMBL" id="LVVY01000100">
    <property type="protein sequence ID" value="OAM76027.1"/>
    <property type="molecule type" value="Genomic_DNA"/>
</dbReference>
<evidence type="ECO:0000313" key="3">
    <source>
        <dbReference type="Proteomes" id="UP000078389"/>
    </source>
</evidence>
<evidence type="ECO:0000313" key="2">
    <source>
        <dbReference type="EMBL" id="OAM76027.1"/>
    </source>
</evidence>
<dbReference type="GO" id="GO:0006515">
    <property type="term" value="P:protein quality control for misfolded or incompletely synthesized proteins"/>
    <property type="evidence" value="ECO:0007669"/>
    <property type="project" value="TreeGrafter"/>
</dbReference>
<dbReference type="GO" id="GO:0005524">
    <property type="term" value="F:ATP binding"/>
    <property type="evidence" value="ECO:0007669"/>
    <property type="project" value="InterPro"/>
</dbReference>
<proteinExistence type="predicted"/>
<gene>
    <name evidence="2" type="ORF">A3840_13640</name>
</gene>
<dbReference type="InterPro" id="IPR003959">
    <property type="entry name" value="ATPase_AAA_core"/>
</dbReference>
<dbReference type="PANTHER" id="PTHR43718">
    <property type="entry name" value="LON PROTEASE"/>
    <property type="match status" value="1"/>
</dbReference>
<organism evidence="2 3">
    <name type="scientific">Devosia elaeis</name>
    <dbReference type="NCBI Taxonomy" id="1770058"/>
    <lineage>
        <taxon>Bacteria</taxon>
        <taxon>Pseudomonadati</taxon>
        <taxon>Pseudomonadota</taxon>
        <taxon>Alphaproteobacteria</taxon>
        <taxon>Hyphomicrobiales</taxon>
        <taxon>Devosiaceae</taxon>
        <taxon>Devosia</taxon>
    </lineage>
</organism>
<dbReference type="InterPro" id="IPR027417">
    <property type="entry name" value="P-loop_NTPase"/>
</dbReference>